<accession>A0A1X1ZEN5</accession>
<dbReference type="AlphaFoldDB" id="A0A1X1ZEN5"/>
<comment type="caution">
    <text evidence="1">The sequence shown here is derived from an EMBL/GenBank/DDBJ whole genome shotgun (WGS) entry which is preliminary data.</text>
</comment>
<gene>
    <name evidence="1" type="ORF">AWC17_05885</name>
</gene>
<dbReference type="Proteomes" id="UP000193781">
    <property type="component" value="Unassembled WGS sequence"/>
</dbReference>
<evidence type="ECO:0008006" key="3">
    <source>
        <dbReference type="Google" id="ProtNLM"/>
    </source>
</evidence>
<dbReference type="RefSeq" id="WP_007172320.1">
    <property type="nucleotide sequence ID" value="NZ_JACKSS010000170.1"/>
</dbReference>
<protein>
    <recommendedName>
        <fullName evidence="3">Fur family transcriptional regulator</fullName>
    </recommendedName>
</protein>
<evidence type="ECO:0000313" key="2">
    <source>
        <dbReference type="Proteomes" id="UP000193781"/>
    </source>
</evidence>
<organism evidence="1 2">
    <name type="scientific">Mycobacterium nebraskense</name>
    <dbReference type="NCBI Taxonomy" id="244292"/>
    <lineage>
        <taxon>Bacteria</taxon>
        <taxon>Bacillati</taxon>
        <taxon>Actinomycetota</taxon>
        <taxon>Actinomycetes</taxon>
        <taxon>Mycobacteriales</taxon>
        <taxon>Mycobacteriaceae</taxon>
        <taxon>Mycobacterium</taxon>
    </lineage>
</organism>
<dbReference type="EMBL" id="LQPH01000125">
    <property type="protein sequence ID" value="ORW21877.1"/>
    <property type="molecule type" value="Genomic_DNA"/>
</dbReference>
<dbReference type="GeneID" id="29696823"/>
<sequence length="88" mass="9856">MSDAEQLRAQLVDVLAGAGGPTTTSAARIAVSEHRGRRGRRPVVAEEVYRALLTLQRRGVVRRVHDQPGHLAHWELTHSHRHRREQAG</sequence>
<proteinExistence type="predicted"/>
<keyword evidence="2" id="KW-1185">Reference proteome</keyword>
<name>A0A1X1ZEN5_9MYCO</name>
<dbReference type="OrthoDB" id="4735999at2"/>
<reference evidence="1 2" key="1">
    <citation type="submission" date="2016-01" db="EMBL/GenBank/DDBJ databases">
        <title>The new phylogeny of the genus Mycobacterium.</title>
        <authorList>
            <person name="Tarcisio F."/>
            <person name="Conor M."/>
            <person name="Antonella G."/>
            <person name="Elisabetta G."/>
            <person name="Giulia F.S."/>
            <person name="Sara T."/>
            <person name="Anna F."/>
            <person name="Clotilde B."/>
            <person name="Roberto B."/>
            <person name="Veronica D.S."/>
            <person name="Fabio R."/>
            <person name="Monica P."/>
            <person name="Olivier J."/>
            <person name="Enrico T."/>
            <person name="Nicola S."/>
        </authorList>
    </citation>
    <scope>NUCLEOTIDE SEQUENCE [LARGE SCALE GENOMIC DNA]</scope>
    <source>
        <strain evidence="1 2">DSM 44803</strain>
    </source>
</reference>
<evidence type="ECO:0000313" key="1">
    <source>
        <dbReference type="EMBL" id="ORW21877.1"/>
    </source>
</evidence>